<keyword evidence="4" id="KW-0378">Hydrolase</keyword>
<dbReference type="InParanoid" id="A0A0C3CVT9"/>
<dbReference type="HOGENOM" id="CLU_083188_2_0_1"/>
<dbReference type="InterPro" id="IPR050347">
    <property type="entry name" value="Bact_Beta-galactosidase"/>
</dbReference>
<protein>
    <recommendedName>
        <fullName evidence="3">beta-galactosidase</fullName>
        <ecNumber evidence="3">3.2.1.23</ecNumber>
    </recommendedName>
</protein>
<dbReference type="InterPro" id="IPR008979">
    <property type="entry name" value="Galactose-bd-like_sf"/>
</dbReference>
<dbReference type="InterPro" id="IPR006104">
    <property type="entry name" value="Glyco_hydro_2_N"/>
</dbReference>
<dbReference type="OrthoDB" id="408320at2759"/>
<comment type="catalytic activity">
    <reaction evidence="1">
        <text>Hydrolysis of terminal non-reducing beta-D-galactose residues in beta-D-galactosides.</text>
        <dbReference type="EC" id="3.2.1.23"/>
    </reaction>
</comment>
<dbReference type="Proteomes" id="UP000054321">
    <property type="component" value="Unassembled WGS sequence"/>
</dbReference>
<dbReference type="GO" id="GO:0009341">
    <property type="term" value="C:beta-galactosidase complex"/>
    <property type="evidence" value="ECO:0007669"/>
    <property type="project" value="TreeGrafter"/>
</dbReference>
<dbReference type="SUPFAM" id="SSF49785">
    <property type="entry name" value="Galactose-binding domain-like"/>
    <property type="match status" value="1"/>
</dbReference>
<dbReference type="GO" id="GO:0005990">
    <property type="term" value="P:lactose catabolic process"/>
    <property type="evidence" value="ECO:0007669"/>
    <property type="project" value="TreeGrafter"/>
</dbReference>
<gene>
    <name evidence="7" type="ORF">OIDMADRAFT_35296</name>
</gene>
<evidence type="ECO:0000256" key="4">
    <source>
        <dbReference type="ARBA" id="ARBA00022801"/>
    </source>
</evidence>
<dbReference type="EMBL" id="KN832892">
    <property type="protein sequence ID" value="KIM93832.1"/>
    <property type="molecule type" value="Genomic_DNA"/>
</dbReference>
<dbReference type="Gene3D" id="2.60.120.260">
    <property type="entry name" value="Galactose-binding domain-like"/>
    <property type="match status" value="1"/>
</dbReference>
<dbReference type="GO" id="GO:0004565">
    <property type="term" value="F:beta-galactosidase activity"/>
    <property type="evidence" value="ECO:0007669"/>
    <property type="project" value="UniProtKB-EC"/>
</dbReference>
<keyword evidence="8" id="KW-1185">Reference proteome</keyword>
<dbReference type="STRING" id="913774.A0A0C3CVT9"/>
<feature type="domain" description="Glycosyl hydrolases family 2 sugar binding" evidence="6">
    <location>
        <begin position="50"/>
        <end position="158"/>
    </location>
</feature>
<dbReference type="PANTHER" id="PTHR46323:SF2">
    <property type="entry name" value="BETA-GALACTOSIDASE"/>
    <property type="match status" value="1"/>
</dbReference>
<proteinExistence type="inferred from homology"/>
<evidence type="ECO:0000313" key="8">
    <source>
        <dbReference type="Proteomes" id="UP000054321"/>
    </source>
</evidence>
<reference evidence="7 8" key="1">
    <citation type="submission" date="2014-04" db="EMBL/GenBank/DDBJ databases">
        <authorList>
            <consortium name="DOE Joint Genome Institute"/>
            <person name="Kuo A."/>
            <person name="Martino E."/>
            <person name="Perotto S."/>
            <person name="Kohler A."/>
            <person name="Nagy L.G."/>
            <person name="Floudas D."/>
            <person name="Copeland A."/>
            <person name="Barry K.W."/>
            <person name="Cichocki N."/>
            <person name="Veneault-Fourrey C."/>
            <person name="LaButti K."/>
            <person name="Lindquist E.A."/>
            <person name="Lipzen A."/>
            <person name="Lundell T."/>
            <person name="Morin E."/>
            <person name="Murat C."/>
            <person name="Sun H."/>
            <person name="Tunlid A."/>
            <person name="Henrissat B."/>
            <person name="Grigoriev I.V."/>
            <person name="Hibbett D.S."/>
            <person name="Martin F."/>
            <person name="Nordberg H.P."/>
            <person name="Cantor M.N."/>
            <person name="Hua S.X."/>
        </authorList>
    </citation>
    <scope>NUCLEOTIDE SEQUENCE [LARGE SCALE GENOMIC DNA]</scope>
    <source>
        <strain evidence="7 8">Zn</strain>
    </source>
</reference>
<comment type="similarity">
    <text evidence="2">Belongs to the glycosyl hydrolase 2 family.</text>
</comment>
<evidence type="ECO:0000256" key="3">
    <source>
        <dbReference type="ARBA" id="ARBA00012756"/>
    </source>
</evidence>
<dbReference type="AlphaFoldDB" id="A0A0C3CVT9"/>
<evidence type="ECO:0000256" key="5">
    <source>
        <dbReference type="ARBA" id="ARBA00023295"/>
    </source>
</evidence>
<dbReference type="Pfam" id="PF02837">
    <property type="entry name" value="Glyco_hydro_2_N"/>
    <property type="match status" value="1"/>
</dbReference>
<evidence type="ECO:0000256" key="1">
    <source>
        <dbReference type="ARBA" id="ARBA00001412"/>
    </source>
</evidence>
<evidence type="ECO:0000259" key="6">
    <source>
        <dbReference type="Pfam" id="PF02837"/>
    </source>
</evidence>
<keyword evidence="5" id="KW-0326">Glycosidase</keyword>
<evidence type="ECO:0000313" key="7">
    <source>
        <dbReference type="EMBL" id="KIM93832.1"/>
    </source>
</evidence>
<evidence type="ECO:0000256" key="2">
    <source>
        <dbReference type="ARBA" id="ARBA00007401"/>
    </source>
</evidence>
<dbReference type="EC" id="3.2.1.23" evidence="3"/>
<organism evidence="7 8">
    <name type="scientific">Oidiodendron maius (strain Zn)</name>
    <dbReference type="NCBI Taxonomy" id="913774"/>
    <lineage>
        <taxon>Eukaryota</taxon>
        <taxon>Fungi</taxon>
        <taxon>Dikarya</taxon>
        <taxon>Ascomycota</taxon>
        <taxon>Pezizomycotina</taxon>
        <taxon>Leotiomycetes</taxon>
        <taxon>Leotiomycetes incertae sedis</taxon>
        <taxon>Myxotrichaceae</taxon>
        <taxon>Oidiodendron</taxon>
    </lineage>
</organism>
<reference evidence="8" key="2">
    <citation type="submission" date="2015-01" db="EMBL/GenBank/DDBJ databases">
        <title>Evolutionary Origins and Diversification of the Mycorrhizal Mutualists.</title>
        <authorList>
            <consortium name="DOE Joint Genome Institute"/>
            <consortium name="Mycorrhizal Genomics Consortium"/>
            <person name="Kohler A."/>
            <person name="Kuo A."/>
            <person name="Nagy L.G."/>
            <person name="Floudas D."/>
            <person name="Copeland A."/>
            <person name="Barry K.W."/>
            <person name="Cichocki N."/>
            <person name="Veneault-Fourrey C."/>
            <person name="LaButti K."/>
            <person name="Lindquist E.A."/>
            <person name="Lipzen A."/>
            <person name="Lundell T."/>
            <person name="Morin E."/>
            <person name="Murat C."/>
            <person name="Riley R."/>
            <person name="Ohm R."/>
            <person name="Sun H."/>
            <person name="Tunlid A."/>
            <person name="Henrissat B."/>
            <person name="Grigoriev I.V."/>
            <person name="Hibbett D.S."/>
            <person name="Martin F."/>
        </authorList>
    </citation>
    <scope>NUCLEOTIDE SEQUENCE [LARGE SCALE GENOMIC DNA]</scope>
    <source>
        <strain evidence="8">Zn</strain>
    </source>
</reference>
<accession>A0A0C3CVT9</accession>
<name>A0A0C3CVT9_OIDMZ</name>
<dbReference type="PANTHER" id="PTHR46323">
    <property type="entry name" value="BETA-GALACTOSIDASE"/>
    <property type="match status" value="1"/>
</dbReference>
<sequence>MTGIFPPSKPDWSNIDIIHRGVLPARSYFFLYSNEADALTADLDLSCSIKLSGTWKFYHSSSPFEVPSGFEDPSFDTSQWGDIRVPGHWQLQGYGKPHYSNVNFIMPVDSPNVPFDSNQTGTYIRKFTVPKDFVDQQLRLRFEGVDSAFHVHINGIEILRI</sequence>